<dbReference type="CDD" id="cd02440">
    <property type="entry name" value="AdoMet_MTases"/>
    <property type="match status" value="1"/>
</dbReference>
<dbReference type="Pfam" id="PF18096">
    <property type="entry name" value="Thump_like"/>
    <property type="match status" value="1"/>
</dbReference>
<keyword evidence="3" id="KW-1185">Reference proteome</keyword>
<dbReference type="InterPro" id="IPR041497">
    <property type="entry name" value="Thump-like"/>
</dbReference>
<dbReference type="PANTHER" id="PTHR14741">
    <property type="entry name" value="S-ADENOSYLMETHIONINE-DEPENDENT METHYLTRANSFERASE RELATED"/>
    <property type="match status" value="1"/>
</dbReference>
<evidence type="ECO:0000313" key="2">
    <source>
        <dbReference type="EMBL" id="TWT31588.1"/>
    </source>
</evidence>
<evidence type="ECO:0000259" key="1">
    <source>
        <dbReference type="Pfam" id="PF18096"/>
    </source>
</evidence>
<accession>A0A5C5UZP4</accession>
<dbReference type="RefSeq" id="WP_146433810.1">
    <property type="nucleotide sequence ID" value="NZ_SJPF01000004.1"/>
</dbReference>
<sequence length="394" mass="42571">MSAESADLSDLHWLVSEEAAEIFAQQSSPQLSVAQLAQLNREIGPPRASLISEQLELRQRGKAKFSRAEQMFFTRVGLEQATDEAIAAYKATRFGATTKVVDLCCGVGGDLLAIADGRTAVGVDLSPQLAILAAANCAAYGNKVTSQSIDAASADVGSFDAWHCDPDRRAEKRRTTQLDSFSPSADQLDELLAQNNNAAIKLAPATQVPVEWRQQGELEWISSRRECRQLVAWIGDLATMPRARRATHVDKEGAASTFVAADDADLQVAGEMGEYLLEPNPALLAADLVDAFAVEHHLGRILPRSVYLTGDAPVDSPLVAAFQVHDQLPIDRKSLSKRLKEQGIGRVEIKVRGLDIRPEAFLKKLRLSGDTSATLILTPTPSGNRAILCQRVGA</sequence>
<proteinExistence type="predicted"/>
<dbReference type="EMBL" id="SJPF01000004">
    <property type="protein sequence ID" value="TWT31588.1"/>
    <property type="molecule type" value="Genomic_DNA"/>
</dbReference>
<comment type="caution">
    <text evidence="2">The sequence shown here is derived from an EMBL/GenBank/DDBJ whole genome shotgun (WGS) entry which is preliminary data.</text>
</comment>
<dbReference type="SUPFAM" id="SSF53335">
    <property type="entry name" value="S-adenosyl-L-methionine-dependent methyltransferases"/>
    <property type="match status" value="1"/>
</dbReference>
<dbReference type="Proteomes" id="UP000318878">
    <property type="component" value="Unassembled WGS sequence"/>
</dbReference>
<protein>
    <recommendedName>
        <fullName evidence="1">THUMP-like domain-containing protein</fullName>
    </recommendedName>
</protein>
<dbReference type="OrthoDB" id="9810570at2"/>
<gene>
    <name evidence="2" type="ORF">Enr8_35100</name>
</gene>
<dbReference type="PANTHER" id="PTHR14741:SF32">
    <property type="entry name" value="TRIMETHYLGUANOSINE SYNTHASE"/>
    <property type="match status" value="1"/>
</dbReference>
<evidence type="ECO:0000313" key="3">
    <source>
        <dbReference type="Proteomes" id="UP000318878"/>
    </source>
</evidence>
<dbReference type="AlphaFoldDB" id="A0A5C5UZP4"/>
<dbReference type="InterPro" id="IPR029063">
    <property type="entry name" value="SAM-dependent_MTases_sf"/>
</dbReference>
<name>A0A5C5UZP4_9BACT</name>
<dbReference type="Gene3D" id="3.40.50.150">
    <property type="entry name" value="Vaccinia Virus protein VP39"/>
    <property type="match status" value="1"/>
</dbReference>
<reference evidence="2 3" key="1">
    <citation type="submission" date="2019-02" db="EMBL/GenBank/DDBJ databases">
        <title>Deep-cultivation of Planctomycetes and their phenomic and genomic characterization uncovers novel biology.</title>
        <authorList>
            <person name="Wiegand S."/>
            <person name="Jogler M."/>
            <person name="Boedeker C."/>
            <person name="Pinto D."/>
            <person name="Vollmers J."/>
            <person name="Rivas-Marin E."/>
            <person name="Kohn T."/>
            <person name="Peeters S.H."/>
            <person name="Heuer A."/>
            <person name="Rast P."/>
            <person name="Oberbeckmann S."/>
            <person name="Bunk B."/>
            <person name="Jeske O."/>
            <person name="Meyerdierks A."/>
            <person name="Storesund J.E."/>
            <person name="Kallscheuer N."/>
            <person name="Luecker S."/>
            <person name="Lage O.M."/>
            <person name="Pohl T."/>
            <person name="Merkel B.J."/>
            <person name="Hornburger P."/>
            <person name="Mueller R.-W."/>
            <person name="Bruemmer F."/>
            <person name="Labrenz M."/>
            <person name="Spormann A.M."/>
            <person name="Op Den Camp H."/>
            <person name="Overmann J."/>
            <person name="Amann R."/>
            <person name="Jetten M.S.M."/>
            <person name="Mascher T."/>
            <person name="Medema M.H."/>
            <person name="Devos D.P."/>
            <person name="Kaster A.-K."/>
            <person name="Ovreas L."/>
            <person name="Rohde M."/>
            <person name="Galperin M.Y."/>
            <person name="Jogler C."/>
        </authorList>
    </citation>
    <scope>NUCLEOTIDE SEQUENCE [LARGE SCALE GENOMIC DNA]</scope>
    <source>
        <strain evidence="2 3">Enr8</strain>
    </source>
</reference>
<feature type="domain" description="THUMP-like" evidence="1">
    <location>
        <begin position="320"/>
        <end position="391"/>
    </location>
</feature>
<organism evidence="2 3">
    <name type="scientific">Blastopirellula retiformator</name>
    <dbReference type="NCBI Taxonomy" id="2527970"/>
    <lineage>
        <taxon>Bacteria</taxon>
        <taxon>Pseudomonadati</taxon>
        <taxon>Planctomycetota</taxon>
        <taxon>Planctomycetia</taxon>
        <taxon>Pirellulales</taxon>
        <taxon>Pirellulaceae</taxon>
        <taxon>Blastopirellula</taxon>
    </lineage>
</organism>